<dbReference type="SUPFAM" id="SSF75304">
    <property type="entry name" value="Amidase signature (AS) enzymes"/>
    <property type="match status" value="1"/>
</dbReference>
<evidence type="ECO:0000313" key="2">
    <source>
        <dbReference type="EMBL" id="TNV73303.1"/>
    </source>
</evidence>
<dbReference type="InterPro" id="IPR023631">
    <property type="entry name" value="Amidase_dom"/>
</dbReference>
<protein>
    <recommendedName>
        <fullName evidence="1">Amidase domain-containing protein</fullName>
    </recommendedName>
</protein>
<dbReference type="EMBL" id="RRYP01019272">
    <property type="protein sequence ID" value="TNV73303.1"/>
    <property type="molecule type" value="Genomic_DNA"/>
</dbReference>
<accession>A0A8J8NEF8</accession>
<dbReference type="Pfam" id="PF01425">
    <property type="entry name" value="Amidase"/>
    <property type="match status" value="1"/>
</dbReference>
<dbReference type="GO" id="GO:0017064">
    <property type="term" value="F:fatty acid amide hydrolase activity"/>
    <property type="evidence" value="ECO:0007669"/>
    <property type="project" value="TreeGrafter"/>
</dbReference>
<name>A0A8J8NEF8_HALGN</name>
<organism evidence="2 3">
    <name type="scientific">Halteria grandinella</name>
    <dbReference type="NCBI Taxonomy" id="5974"/>
    <lineage>
        <taxon>Eukaryota</taxon>
        <taxon>Sar</taxon>
        <taxon>Alveolata</taxon>
        <taxon>Ciliophora</taxon>
        <taxon>Intramacronucleata</taxon>
        <taxon>Spirotrichea</taxon>
        <taxon>Stichotrichia</taxon>
        <taxon>Sporadotrichida</taxon>
        <taxon>Halteriidae</taxon>
        <taxon>Halteria</taxon>
    </lineage>
</organism>
<dbReference type="GO" id="GO:0009062">
    <property type="term" value="P:fatty acid catabolic process"/>
    <property type="evidence" value="ECO:0007669"/>
    <property type="project" value="TreeGrafter"/>
</dbReference>
<dbReference type="PANTHER" id="PTHR45847">
    <property type="entry name" value="FATTY ACID AMIDE HYDROLASE"/>
    <property type="match status" value="1"/>
</dbReference>
<comment type="caution">
    <text evidence="2">The sequence shown here is derived from an EMBL/GenBank/DDBJ whole genome shotgun (WGS) entry which is preliminary data.</text>
</comment>
<gene>
    <name evidence="2" type="ORF">FGO68_gene6388</name>
</gene>
<evidence type="ECO:0000259" key="1">
    <source>
        <dbReference type="Pfam" id="PF01425"/>
    </source>
</evidence>
<dbReference type="PIRSF" id="PIRSF001221">
    <property type="entry name" value="Amidase_fungi"/>
    <property type="match status" value="1"/>
</dbReference>
<feature type="domain" description="Amidase" evidence="1">
    <location>
        <begin position="27"/>
        <end position="521"/>
    </location>
</feature>
<reference evidence="2" key="1">
    <citation type="submission" date="2019-06" db="EMBL/GenBank/DDBJ databases">
        <authorList>
            <person name="Zheng W."/>
        </authorList>
    </citation>
    <scope>NUCLEOTIDE SEQUENCE</scope>
    <source>
        <strain evidence="2">QDHG01</strain>
    </source>
</reference>
<dbReference type="InterPro" id="IPR052096">
    <property type="entry name" value="Endocannabinoid_amidase"/>
</dbReference>
<sequence length="542" mass="59778">MKLIRLSVEQVVKQVRDGHITVDEVKRAYVMRALDVAVPNNYIAEICQLADQAIRSVDVQEKVKLEHLLYGLTFSLSDNISLSGFDSTCGLASHSLKPLSDDAVIVKALKDHLLATPLFRSSVNQSSGTPDISQFSSECCNSLYGRALNPHNKDFSTGGSCGGEAGLVASNSIGIGFGVDWFGDARYPAACCGVAAFKPTSGRMSEVGVGTAGITSPVCKGVVTPMARSVKDISYVLRALWDSKVQQIYDKSVSPLKFNNTLWKQDPPKKMTIGYYFDDGLVDISEANRQALLIVKSALEEQGHTLVELSLCSGPRGVAFFAEGVPLSYKVHGARGEMREYVESLQGEKPIEERQRVLEQAQLSNGFKDNLMPILTELHQERMAMVMDATKERSARETVELLGRIETFKQQFEDYWTHMNLDAVLSPAGCLPAIPHKLSSEIFCLNSHFSLYNLLDYPAGVVPVKLVQMEDLKVNKKQEKNAVHQNDRIVEFMRLAQSSASLGLPVGVQVACLPNRDEQCLWLMESIERAIGFNELSLAFIY</sequence>
<dbReference type="Gene3D" id="3.90.1300.10">
    <property type="entry name" value="Amidase signature (AS) domain"/>
    <property type="match status" value="1"/>
</dbReference>
<dbReference type="Proteomes" id="UP000785679">
    <property type="component" value="Unassembled WGS sequence"/>
</dbReference>
<keyword evidence="3" id="KW-1185">Reference proteome</keyword>
<dbReference type="PANTHER" id="PTHR45847:SF6">
    <property type="entry name" value="FATTY ACID AMIDE HYDROLASE"/>
    <property type="match status" value="1"/>
</dbReference>
<proteinExistence type="predicted"/>
<evidence type="ECO:0000313" key="3">
    <source>
        <dbReference type="Proteomes" id="UP000785679"/>
    </source>
</evidence>
<dbReference type="GO" id="GO:0004040">
    <property type="term" value="F:amidase activity"/>
    <property type="evidence" value="ECO:0007669"/>
    <property type="project" value="TreeGrafter"/>
</dbReference>
<dbReference type="AlphaFoldDB" id="A0A8J8NEF8"/>
<dbReference type="InterPro" id="IPR036928">
    <property type="entry name" value="AS_sf"/>
</dbReference>
<dbReference type="OrthoDB" id="421993at2759"/>